<dbReference type="EMBL" id="JAOTOJ010000008">
    <property type="protein sequence ID" value="KAK9395905.1"/>
    <property type="molecule type" value="Genomic_DNA"/>
</dbReference>
<dbReference type="InterPro" id="IPR027417">
    <property type="entry name" value="P-loop_NTPase"/>
</dbReference>
<dbReference type="Proteomes" id="UP001474421">
    <property type="component" value="Unassembled WGS sequence"/>
</dbReference>
<dbReference type="Gene3D" id="3.40.50.300">
    <property type="entry name" value="P-loop containing nucleotide triphosphate hydrolases"/>
    <property type="match status" value="1"/>
</dbReference>
<protein>
    <submittedName>
        <fullName evidence="5">GTPase IMAP family member 4-like</fullName>
    </submittedName>
</protein>
<dbReference type="AlphaFoldDB" id="A0AAW1B212"/>
<comment type="similarity">
    <text evidence="1">Belongs to the TRAFAC class TrmE-Era-EngA-EngB-Septin-like GTPase superfamily. AIG1/Toc34/Toc159-like paraseptin GTPase family. IAN subfamily.</text>
</comment>
<evidence type="ECO:0000256" key="1">
    <source>
        <dbReference type="ARBA" id="ARBA00008535"/>
    </source>
</evidence>
<sequence length="191" mass="21685">MAGRWWWWIRRAFSTLGFQSPKLSRSSGSELVAQCGHRCLAFNNKAKGEEREAQVAELMRMIDQLVYKNGDATCYTEDMLRGGHKPLQRKAWLATQPTPGDLQRTPKSEMGDGVTLSRFLLRRTHFLPSDDKSFFQGQRNILPPSPYQLAAPPRSRIPCQPAPLSLLEAQDSWGFPVGQSVEFEQARKPPR</sequence>
<evidence type="ECO:0000313" key="6">
    <source>
        <dbReference type="Proteomes" id="UP001474421"/>
    </source>
</evidence>
<evidence type="ECO:0000259" key="4">
    <source>
        <dbReference type="Pfam" id="PF04548"/>
    </source>
</evidence>
<feature type="domain" description="AIG1-type G" evidence="4">
    <location>
        <begin position="30"/>
        <end position="81"/>
    </location>
</feature>
<gene>
    <name evidence="5" type="ORF">NXF25_019266</name>
</gene>
<keyword evidence="6" id="KW-1185">Reference proteome</keyword>
<dbReference type="Pfam" id="PF04548">
    <property type="entry name" value="AIG1"/>
    <property type="match status" value="1"/>
</dbReference>
<proteinExistence type="inferred from homology"/>
<feature type="signal peptide" evidence="3">
    <location>
        <begin position="1"/>
        <end position="17"/>
    </location>
</feature>
<evidence type="ECO:0000313" key="5">
    <source>
        <dbReference type="EMBL" id="KAK9395905.1"/>
    </source>
</evidence>
<name>A0AAW1B212_CROAD</name>
<comment type="caution">
    <text evidence="5">The sequence shown here is derived from an EMBL/GenBank/DDBJ whole genome shotgun (WGS) entry which is preliminary data.</text>
</comment>
<dbReference type="GO" id="GO:0005525">
    <property type="term" value="F:GTP binding"/>
    <property type="evidence" value="ECO:0007669"/>
    <property type="project" value="InterPro"/>
</dbReference>
<accession>A0AAW1B212</accession>
<keyword evidence="3" id="KW-0732">Signal</keyword>
<reference evidence="5 6" key="1">
    <citation type="journal article" date="2024" name="Proc. Natl. Acad. Sci. U.S.A.">
        <title>The genetic regulatory architecture and epigenomic basis for age-related changes in rattlesnake venom.</title>
        <authorList>
            <person name="Hogan M.P."/>
            <person name="Holding M.L."/>
            <person name="Nystrom G.S."/>
            <person name="Colston T.J."/>
            <person name="Bartlett D.A."/>
            <person name="Mason A.J."/>
            <person name="Ellsworth S.A."/>
            <person name="Rautsaw R.M."/>
            <person name="Lawrence K.C."/>
            <person name="Strickland J.L."/>
            <person name="He B."/>
            <person name="Fraser P."/>
            <person name="Margres M.J."/>
            <person name="Gilbert D.M."/>
            <person name="Gibbs H.L."/>
            <person name="Parkinson C.L."/>
            <person name="Rokyta D.R."/>
        </authorList>
    </citation>
    <scope>NUCLEOTIDE SEQUENCE [LARGE SCALE GENOMIC DNA]</scope>
    <source>
        <strain evidence="5">DRR0105</strain>
    </source>
</reference>
<evidence type="ECO:0000256" key="2">
    <source>
        <dbReference type="ARBA" id="ARBA00022741"/>
    </source>
</evidence>
<evidence type="ECO:0000256" key="3">
    <source>
        <dbReference type="SAM" id="SignalP"/>
    </source>
</evidence>
<keyword evidence="2" id="KW-0547">Nucleotide-binding</keyword>
<organism evidence="5 6">
    <name type="scientific">Crotalus adamanteus</name>
    <name type="common">Eastern diamondback rattlesnake</name>
    <dbReference type="NCBI Taxonomy" id="8729"/>
    <lineage>
        <taxon>Eukaryota</taxon>
        <taxon>Metazoa</taxon>
        <taxon>Chordata</taxon>
        <taxon>Craniata</taxon>
        <taxon>Vertebrata</taxon>
        <taxon>Euteleostomi</taxon>
        <taxon>Lepidosauria</taxon>
        <taxon>Squamata</taxon>
        <taxon>Bifurcata</taxon>
        <taxon>Unidentata</taxon>
        <taxon>Episquamata</taxon>
        <taxon>Toxicofera</taxon>
        <taxon>Serpentes</taxon>
        <taxon>Colubroidea</taxon>
        <taxon>Viperidae</taxon>
        <taxon>Crotalinae</taxon>
        <taxon>Crotalus</taxon>
    </lineage>
</organism>
<dbReference type="InterPro" id="IPR006703">
    <property type="entry name" value="G_AIG1"/>
</dbReference>
<feature type="chain" id="PRO_5043968192" evidence="3">
    <location>
        <begin position="18"/>
        <end position="191"/>
    </location>
</feature>